<proteinExistence type="predicted"/>
<comment type="caution">
    <text evidence="1">The sequence shown here is derived from an EMBL/GenBank/DDBJ whole genome shotgun (WGS) entry which is preliminary data.</text>
</comment>
<name>A0A7J6JDX7_COLFN</name>
<evidence type="ECO:0000313" key="1">
    <source>
        <dbReference type="EMBL" id="KAF4488252.1"/>
    </source>
</evidence>
<gene>
    <name evidence="1" type="ORF">CGGC5_v003956</name>
</gene>
<organism evidence="1 2">
    <name type="scientific">Colletotrichum fructicola (strain Nara gc5)</name>
    <name type="common">Anthracnose fungus</name>
    <name type="synonym">Colletotrichum gloeosporioides (strain Nara gc5)</name>
    <dbReference type="NCBI Taxonomy" id="1213859"/>
    <lineage>
        <taxon>Eukaryota</taxon>
        <taxon>Fungi</taxon>
        <taxon>Dikarya</taxon>
        <taxon>Ascomycota</taxon>
        <taxon>Pezizomycotina</taxon>
        <taxon>Sordariomycetes</taxon>
        <taxon>Hypocreomycetidae</taxon>
        <taxon>Glomerellales</taxon>
        <taxon>Glomerellaceae</taxon>
        <taxon>Colletotrichum</taxon>
        <taxon>Colletotrichum gloeosporioides species complex</taxon>
    </lineage>
</organism>
<dbReference type="EMBL" id="ANPB02000002">
    <property type="protein sequence ID" value="KAF4488252.1"/>
    <property type="molecule type" value="Genomic_DNA"/>
</dbReference>
<dbReference type="RefSeq" id="XP_066009331.1">
    <property type="nucleotide sequence ID" value="XM_066151211.1"/>
</dbReference>
<accession>A0A7J6JDX7</accession>
<dbReference type="InParanoid" id="A0A7J6JDX7"/>
<protein>
    <submittedName>
        <fullName evidence="1">Uncharacterized protein</fullName>
    </submittedName>
</protein>
<keyword evidence="2" id="KW-1185">Reference proteome</keyword>
<sequence length="137" mass="15179">MGLAAIDNAAFHPRQGDCAQLSRPFSRAIRDQQEELTGSRIRASYFANPNPSKPSPVQSSFNPTSLGACFGSPLVTSLWAKDPCLIICQGLSVPLLSDFDVQFCSSVTRTHLWTEFVASTLWSRRPFRYQTQLGPRT</sequence>
<dbReference type="Proteomes" id="UP000011096">
    <property type="component" value="Unassembled WGS sequence"/>
</dbReference>
<reference evidence="1 2" key="1">
    <citation type="submission" date="2012-08" db="EMBL/GenBank/DDBJ databases">
        <authorList>
            <person name="Gan P.H.P."/>
            <person name="Ikeda K."/>
            <person name="Irieda H."/>
            <person name="Narusaka M."/>
            <person name="O'Connell R.J."/>
            <person name="Narusaka Y."/>
            <person name="Takano Y."/>
            <person name="Kubo Y."/>
            <person name="Shirasu K."/>
        </authorList>
    </citation>
    <scope>NUCLEOTIDE SEQUENCE [LARGE SCALE GENOMIC DNA]</scope>
    <source>
        <strain evidence="1 2">Nara gc5</strain>
    </source>
</reference>
<dbReference type="GeneID" id="90979720"/>
<dbReference type="AlphaFoldDB" id="A0A7J6JDX7"/>
<reference evidence="1 2" key="2">
    <citation type="submission" date="2020-04" db="EMBL/GenBank/DDBJ databases">
        <title>Genome sequencing and assembly of multiple isolates from the Colletotrichum gloeosporioides species complex.</title>
        <authorList>
            <person name="Gan P."/>
            <person name="Shirasu K."/>
        </authorList>
    </citation>
    <scope>NUCLEOTIDE SEQUENCE [LARGE SCALE GENOMIC DNA]</scope>
    <source>
        <strain evidence="1 2">Nara gc5</strain>
    </source>
</reference>
<evidence type="ECO:0000313" key="2">
    <source>
        <dbReference type="Proteomes" id="UP000011096"/>
    </source>
</evidence>